<feature type="compositionally biased region" description="Low complexity" evidence="1">
    <location>
        <begin position="1"/>
        <end position="14"/>
    </location>
</feature>
<dbReference type="InterPro" id="IPR024752">
    <property type="entry name" value="Myb/SANT-like_dom"/>
</dbReference>
<evidence type="ECO:0000259" key="2">
    <source>
        <dbReference type="Pfam" id="PF12776"/>
    </source>
</evidence>
<sequence length="173" mass="19133">MSDSSVSSGRSLRSQGPIINPLLAASGRTQTQSSKPRKKAASWNEEETTALLEFLITESPKSGDGNFKRVTWMAAASLMATKFVVVKGGPKDADACERRFQLMKKQYEAVQDLKTEVSGFKYDDKGGAGVTLLQKDIWKRFVKVVHPNAKPFKTKGFAHFYQVEALMPDKSRG</sequence>
<evidence type="ECO:0000313" key="3">
    <source>
        <dbReference type="EMBL" id="KAF8450211.1"/>
    </source>
</evidence>
<reference evidence="3" key="2">
    <citation type="journal article" date="2020" name="Nat. Commun.">
        <title>Large-scale genome sequencing of mycorrhizal fungi provides insights into the early evolution of symbiotic traits.</title>
        <authorList>
            <person name="Miyauchi S."/>
            <person name="Kiss E."/>
            <person name="Kuo A."/>
            <person name="Drula E."/>
            <person name="Kohler A."/>
            <person name="Sanchez-Garcia M."/>
            <person name="Morin E."/>
            <person name="Andreopoulos B."/>
            <person name="Barry K.W."/>
            <person name="Bonito G."/>
            <person name="Buee M."/>
            <person name="Carver A."/>
            <person name="Chen C."/>
            <person name="Cichocki N."/>
            <person name="Clum A."/>
            <person name="Culley D."/>
            <person name="Crous P.W."/>
            <person name="Fauchery L."/>
            <person name="Girlanda M."/>
            <person name="Hayes R.D."/>
            <person name="Keri Z."/>
            <person name="LaButti K."/>
            <person name="Lipzen A."/>
            <person name="Lombard V."/>
            <person name="Magnuson J."/>
            <person name="Maillard F."/>
            <person name="Murat C."/>
            <person name="Nolan M."/>
            <person name="Ohm R.A."/>
            <person name="Pangilinan J."/>
            <person name="Pereira M.F."/>
            <person name="Perotto S."/>
            <person name="Peter M."/>
            <person name="Pfister S."/>
            <person name="Riley R."/>
            <person name="Sitrit Y."/>
            <person name="Stielow J.B."/>
            <person name="Szollosi G."/>
            <person name="Zifcakova L."/>
            <person name="Stursova M."/>
            <person name="Spatafora J.W."/>
            <person name="Tedersoo L."/>
            <person name="Vaario L.M."/>
            <person name="Yamada A."/>
            <person name="Yan M."/>
            <person name="Wang P."/>
            <person name="Xu J."/>
            <person name="Bruns T."/>
            <person name="Baldrian P."/>
            <person name="Vilgalys R."/>
            <person name="Dunand C."/>
            <person name="Henrissat B."/>
            <person name="Grigoriev I.V."/>
            <person name="Hibbett D."/>
            <person name="Nagy L.G."/>
            <person name="Martin F.M."/>
        </authorList>
    </citation>
    <scope>NUCLEOTIDE SEQUENCE</scope>
    <source>
        <strain evidence="3">BED1</strain>
    </source>
</reference>
<evidence type="ECO:0000256" key="1">
    <source>
        <dbReference type="SAM" id="MobiDB-lite"/>
    </source>
</evidence>
<organism evidence="3 4">
    <name type="scientific">Boletus edulis BED1</name>
    <dbReference type="NCBI Taxonomy" id="1328754"/>
    <lineage>
        <taxon>Eukaryota</taxon>
        <taxon>Fungi</taxon>
        <taxon>Dikarya</taxon>
        <taxon>Basidiomycota</taxon>
        <taxon>Agaricomycotina</taxon>
        <taxon>Agaricomycetes</taxon>
        <taxon>Agaricomycetidae</taxon>
        <taxon>Boletales</taxon>
        <taxon>Boletineae</taxon>
        <taxon>Boletaceae</taxon>
        <taxon>Boletoideae</taxon>
        <taxon>Boletus</taxon>
    </lineage>
</organism>
<accession>A0AAD4C635</accession>
<dbReference type="Pfam" id="PF12776">
    <property type="entry name" value="Myb_DNA-bind_3"/>
    <property type="match status" value="1"/>
</dbReference>
<dbReference type="PANTHER" id="PTHR46929">
    <property type="entry name" value="EXPRESSED PROTEIN"/>
    <property type="match status" value="1"/>
</dbReference>
<dbReference type="PANTHER" id="PTHR46929:SF3">
    <property type="entry name" value="MYB_SANT-LIKE DOMAIN-CONTAINING PROTEIN"/>
    <property type="match status" value="1"/>
</dbReference>
<reference evidence="3" key="1">
    <citation type="submission" date="2019-10" db="EMBL/GenBank/DDBJ databases">
        <authorList>
            <consortium name="DOE Joint Genome Institute"/>
            <person name="Kuo A."/>
            <person name="Miyauchi S."/>
            <person name="Kiss E."/>
            <person name="Drula E."/>
            <person name="Kohler A."/>
            <person name="Sanchez-Garcia M."/>
            <person name="Andreopoulos B."/>
            <person name="Barry K.W."/>
            <person name="Bonito G."/>
            <person name="Buee M."/>
            <person name="Carver A."/>
            <person name="Chen C."/>
            <person name="Cichocki N."/>
            <person name="Clum A."/>
            <person name="Culley D."/>
            <person name="Crous P.W."/>
            <person name="Fauchery L."/>
            <person name="Girlanda M."/>
            <person name="Hayes R."/>
            <person name="Keri Z."/>
            <person name="LaButti K."/>
            <person name="Lipzen A."/>
            <person name="Lombard V."/>
            <person name="Magnuson J."/>
            <person name="Maillard F."/>
            <person name="Morin E."/>
            <person name="Murat C."/>
            <person name="Nolan M."/>
            <person name="Ohm R."/>
            <person name="Pangilinan J."/>
            <person name="Pereira M."/>
            <person name="Perotto S."/>
            <person name="Peter M."/>
            <person name="Riley R."/>
            <person name="Sitrit Y."/>
            <person name="Stielow B."/>
            <person name="Szollosi G."/>
            <person name="Zifcakova L."/>
            <person name="Stursova M."/>
            <person name="Spatafora J.W."/>
            <person name="Tedersoo L."/>
            <person name="Vaario L.-M."/>
            <person name="Yamada A."/>
            <person name="Yan M."/>
            <person name="Wang P."/>
            <person name="Xu J."/>
            <person name="Bruns T."/>
            <person name="Baldrian P."/>
            <person name="Vilgalys R."/>
            <person name="Henrissat B."/>
            <person name="Grigoriev I.V."/>
            <person name="Hibbett D."/>
            <person name="Nagy L.G."/>
            <person name="Martin F.M."/>
        </authorList>
    </citation>
    <scope>NUCLEOTIDE SEQUENCE</scope>
    <source>
        <strain evidence="3">BED1</strain>
    </source>
</reference>
<feature type="region of interest" description="Disordered" evidence="1">
    <location>
        <begin position="1"/>
        <end position="45"/>
    </location>
</feature>
<keyword evidence="4" id="KW-1185">Reference proteome</keyword>
<proteinExistence type="predicted"/>
<evidence type="ECO:0000313" key="4">
    <source>
        <dbReference type="Proteomes" id="UP001194468"/>
    </source>
</evidence>
<comment type="caution">
    <text evidence="3">The sequence shown here is derived from an EMBL/GenBank/DDBJ whole genome shotgun (WGS) entry which is preliminary data.</text>
</comment>
<protein>
    <recommendedName>
        <fullName evidence="2">Myb/SANT-like domain-containing protein</fullName>
    </recommendedName>
</protein>
<feature type="non-terminal residue" evidence="3">
    <location>
        <position position="173"/>
    </location>
</feature>
<name>A0AAD4C635_BOLED</name>
<dbReference type="EMBL" id="WHUW01000002">
    <property type="protein sequence ID" value="KAF8450211.1"/>
    <property type="molecule type" value="Genomic_DNA"/>
</dbReference>
<dbReference type="AlphaFoldDB" id="A0AAD4C635"/>
<dbReference type="Proteomes" id="UP001194468">
    <property type="component" value="Unassembled WGS sequence"/>
</dbReference>
<feature type="domain" description="Myb/SANT-like" evidence="2">
    <location>
        <begin position="42"/>
        <end position="126"/>
    </location>
</feature>
<gene>
    <name evidence="3" type="ORF">L210DRAFT_802079</name>
</gene>